<protein>
    <submittedName>
        <fullName evidence="2">Uncharacterized protein</fullName>
    </submittedName>
</protein>
<dbReference type="RefSeq" id="XP_026604472.1">
    <property type="nucleotide sequence ID" value="XM_026746992.1"/>
</dbReference>
<proteinExistence type="predicted"/>
<dbReference type="Proteomes" id="UP000256690">
    <property type="component" value="Unassembled WGS sequence"/>
</dbReference>
<gene>
    <name evidence="2" type="ORF">DSM5745_04976</name>
</gene>
<accession>A0A3D8S559</accession>
<dbReference type="GeneID" id="38115346"/>
<comment type="caution">
    <text evidence="2">The sequence shown here is derived from an EMBL/GenBank/DDBJ whole genome shotgun (WGS) entry which is preliminary data.</text>
</comment>
<dbReference type="AlphaFoldDB" id="A0A3D8S559"/>
<name>A0A3D8S559_9EURO</name>
<dbReference type="EMBL" id="PVWQ01000005">
    <property type="protein sequence ID" value="RDW81419.1"/>
    <property type="molecule type" value="Genomic_DNA"/>
</dbReference>
<sequence>MTNVTGPRPQGHPQARLGVAGPLACMWLPDQADLYTAYNVDRKWSLDIIDYQGRTGTGLSNERVKQEYGNEEAIEKMLIKAYVTDIKSEDADIVIRVPGQPEINMDGQLASSASAPSTALVPSPEYPGLGAGRTTTQSPSEQARKRGIHINMAGKQGSRGVNATL</sequence>
<keyword evidence="3" id="KW-1185">Reference proteome</keyword>
<feature type="region of interest" description="Disordered" evidence="1">
    <location>
        <begin position="107"/>
        <end position="165"/>
    </location>
</feature>
<evidence type="ECO:0000313" key="2">
    <source>
        <dbReference type="EMBL" id="RDW81419.1"/>
    </source>
</evidence>
<reference evidence="2 3" key="1">
    <citation type="journal article" date="2018" name="IMA Fungus">
        <title>IMA Genome-F 9: Draft genome sequence of Annulohypoxylon stygium, Aspergillus mulundensis, Berkeleyomyces basicola (syn. Thielaviopsis basicola), Ceratocystis smalleyi, two Cercospora beticola strains, Coleophoma cylindrospora, Fusarium fracticaudum, Phialophora cf. hyalina, and Morchella septimelata.</title>
        <authorList>
            <person name="Wingfield B.D."/>
            <person name="Bills G.F."/>
            <person name="Dong Y."/>
            <person name="Huang W."/>
            <person name="Nel W.J."/>
            <person name="Swalarsk-Parry B.S."/>
            <person name="Vaghefi N."/>
            <person name="Wilken P.M."/>
            <person name="An Z."/>
            <person name="de Beer Z.W."/>
            <person name="De Vos L."/>
            <person name="Chen L."/>
            <person name="Duong T.A."/>
            <person name="Gao Y."/>
            <person name="Hammerbacher A."/>
            <person name="Kikkert J.R."/>
            <person name="Li Y."/>
            <person name="Li H."/>
            <person name="Li K."/>
            <person name="Li Q."/>
            <person name="Liu X."/>
            <person name="Ma X."/>
            <person name="Naidoo K."/>
            <person name="Pethybridge S.J."/>
            <person name="Sun J."/>
            <person name="Steenkamp E.T."/>
            <person name="van der Nest M.A."/>
            <person name="van Wyk S."/>
            <person name="Wingfield M.J."/>
            <person name="Xiong C."/>
            <person name="Yue Q."/>
            <person name="Zhang X."/>
        </authorList>
    </citation>
    <scope>NUCLEOTIDE SEQUENCE [LARGE SCALE GENOMIC DNA]</scope>
    <source>
        <strain evidence="2 3">DSM 5745</strain>
    </source>
</reference>
<evidence type="ECO:0000256" key="1">
    <source>
        <dbReference type="SAM" id="MobiDB-lite"/>
    </source>
</evidence>
<evidence type="ECO:0000313" key="3">
    <source>
        <dbReference type="Proteomes" id="UP000256690"/>
    </source>
</evidence>
<feature type="compositionally biased region" description="Low complexity" evidence="1">
    <location>
        <begin position="110"/>
        <end position="123"/>
    </location>
</feature>
<organism evidence="2 3">
    <name type="scientific">Aspergillus mulundensis</name>
    <dbReference type="NCBI Taxonomy" id="1810919"/>
    <lineage>
        <taxon>Eukaryota</taxon>
        <taxon>Fungi</taxon>
        <taxon>Dikarya</taxon>
        <taxon>Ascomycota</taxon>
        <taxon>Pezizomycotina</taxon>
        <taxon>Eurotiomycetes</taxon>
        <taxon>Eurotiomycetidae</taxon>
        <taxon>Eurotiales</taxon>
        <taxon>Aspergillaceae</taxon>
        <taxon>Aspergillus</taxon>
        <taxon>Aspergillus subgen. Nidulantes</taxon>
    </lineage>
</organism>